<dbReference type="Proteomes" id="UP000699042">
    <property type="component" value="Unassembled WGS sequence"/>
</dbReference>
<dbReference type="AlphaFoldDB" id="A0A9P7R6T1"/>
<comment type="caution">
    <text evidence="1">The sequence shown here is derived from an EMBL/GenBank/DDBJ whole genome shotgun (WGS) entry which is preliminary data.</text>
</comment>
<gene>
    <name evidence="1" type="ORF">JMJ77_014445</name>
</gene>
<organism evidence="1 2">
    <name type="scientific">Colletotrichum scovillei</name>
    <dbReference type="NCBI Taxonomy" id="1209932"/>
    <lineage>
        <taxon>Eukaryota</taxon>
        <taxon>Fungi</taxon>
        <taxon>Dikarya</taxon>
        <taxon>Ascomycota</taxon>
        <taxon>Pezizomycotina</taxon>
        <taxon>Sordariomycetes</taxon>
        <taxon>Hypocreomycetidae</taxon>
        <taxon>Glomerellales</taxon>
        <taxon>Glomerellaceae</taxon>
        <taxon>Colletotrichum</taxon>
        <taxon>Colletotrichum acutatum species complex</taxon>
    </lineage>
</organism>
<accession>A0A9P7R6T1</accession>
<evidence type="ECO:0000313" key="2">
    <source>
        <dbReference type="Proteomes" id="UP000699042"/>
    </source>
</evidence>
<reference evidence="1" key="1">
    <citation type="submission" date="2021-05" db="EMBL/GenBank/DDBJ databases">
        <title>Comparative genomics of three Colletotrichum scovillei strains and genetic complementation revealed genes involved fungal growth and virulence on chili pepper.</title>
        <authorList>
            <person name="Hsieh D.-K."/>
            <person name="Chuang S.-C."/>
            <person name="Chen C.-Y."/>
            <person name="Chao Y.-T."/>
            <person name="Lu M.-Y.J."/>
            <person name="Lee M.-H."/>
            <person name="Shih M.-C."/>
        </authorList>
    </citation>
    <scope>NUCLEOTIDE SEQUENCE</scope>
    <source>
        <strain evidence="1">Coll-153</strain>
    </source>
</reference>
<protein>
    <submittedName>
        <fullName evidence="1">Uncharacterized protein</fullName>
    </submittedName>
</protein>
<sequence length="112" mass="12686">MDIYGGDFNNWPGPHCANPCTRRYQRLLSIIHAHYSTVRHLRMALVPMAAVGRQLERVHPRSKTLTLDAGRCIRAMWTRISGSSSAMFLNGLSQQYLAIIKRHKAPGRVCNI</sequence>
<proteinExistence type="predicted"/>
<name>A0A9P7R6T1_9PEZI</name>
<dbReference type="EMBL" id="JAESDN010000006">
    <property type="protein sequence ID" value="KAG7048813.1"/>
    <property type="molecule type" value="Genomic_DNA"/>
</dbReference>
<evidence type="ECO:0000313" key="1">
    <source>
        <dbReference type="EMBL" id="KAG7048814.1"/>
    </source>
</evidence>
<keyword evidence="2" id="KW-1185">Reference proteome</keyword>
<dbReference type="EMBL" id="JAESDN010000006">
    <property type="protein sequence ID" value="KAG7048814.1"/>
    <property type="molecule type" value="Genomic_DNA"/>
</dbReference>